<proteinExistence type="inferred from homology"/>
<keyword evidence="3" id="KW-0238">DNA-binding</keyword>
<dbReference type="EMBL" id="JRNQ01000002">
    <property type="protein sequence ID" value="KGF45919.1"/>
    <property type="molecule type" value="Genomic_DNA"/>
</dbReference>
<dbReference type="GO" id="GO:0045892">
    <property type="term" value="P:negative regulation of DNA-templated transcription"/>
    <property type="evidence" value="ECO:0007669"/>
    <property type="project" value="InterPro"/>
</dbReference>
<dbReference type="Proteomes" id="UP000029525">
    <property type="component" value="Unassembled WGS sequence"/>
</dbReference>
<evidence type="ECO:0000256" key="4">
    <source>
        <dbReference type="ARBA" id="ARBA00023163"/>
    </source>
</evidence>
<reference evidence="5 6" key="1">
    <citation type="submission" date="2014-07" db="EMBL/GenBank/DDBJ databases">
        <authorList>
            <person name="McCorrison J."/>
            <person name="Sanka R."/>
            <person name="Torralba M."/>
            <person name="Gillis M."/>
            <person name="Haft D.H."/>
            <person name="Methe B."/>
            <person name="Sutton G."/>
            <person name="Nelson K.E."/>
        </authorList>
    </citation>
    <scope>NUCLEOTIDE SEQUENCE [LARGE SCALE GENOMIC DNA]</scope>
    <source>
        <strain evidence="5 6">DNF00320</strain>
    </source>
</reference>
<evidence type="ECO:0000313" key="5">
    <source>
        <dbReference type="EMBL" id="KGF45919.1"/>
    </source>
</evidence>
<name>A0A096CKV5_9BACT</name>
<dbReference type="InterPro" id="IPR005650">
    <property type="entry name" value="BlaI_family"/>
</dbReference>
<comment type="similarity">
    <text evidence="1">Belongs to the BlaI transcriptional regulatory family.</text>
</comment>
<dbReference type="Pfam" id="PF03965">
    <property type="entry name" value="Penicillinase_R"/>
    <property type="match status" value="1"/>
</dbReference>
<evidence type="ECO:0000256" key="3">
    <source>
        <dbReference type="ARBA" id="ARBA00023125"/>
    </source>
</evidence>
<dbReference type="GeneID" id="78530720"/>
<dbReference type="InterPro" id="IPR036388">
    <property type="entry name" value="WH-like_DNA-bd_sf"/>
</dbReference>
<dbReference type="OrthoDB" id="1098508at2"/>
<dbReference type="RefSeq" id="WP_004336739.1">
    <property type="nucleotide sequence ID" value="NZ_JRNQ01000002.1"/>
</dbReference>
<dbReference type="SUPFAM" id="SSF46785">
    <property type="entry name" value="Winged helix' DNA-binding domain"/>
    <property type="match status" value="1"/>
</dbReference>
<accession>A0A096CKV5</accession>
<organism evidence="5 6">
    <name type="scientific">Prevotella bivia DNF00320</name>
    <dbReference type="NCBI Taxonomy" id="1401068"/>
    <lineage>
        <taxon>Bacteria</taxon>
        <taxon>Pseudomonadati</taxon>
        <taxon>Bacteroidota</taxon>
        <taxon>Bacteroidia</taxon>
        <taxon>Bacteroidales</taxon>
        <taxon>Prevotellaceae</taxon>
        <taxon>Prevotella</taxon>
    </lineage>
</organism>
<protein>
    <submittedName>
        <fullName evidence="5">Transcriptional regulator</fullName>
    </submittedName>
</protein>
<evidence type="ECO:0000256" key="1">
    <source>
        <dbReference type="ARBA" id="ARBA00011046"/>
    </source>
</evidence>
<dbReference type="InterPro" id="IPR036390">
    <property type="entry name" value="WH_DNA-bd_sf"/>
</dbReference>
<dbReference type="Gene3D" id="1.10.10.10">
    <property type="entry name" value="Winged helix-like DNA-binding domain superfamily/Winged helix DNA-binding domain"/>
    <property type="match status" value="1"/>
</dbReference>
<sequence length="120" mass="14110">MEQLTKQEEEVMLQVWKFDHCTIKEVLAKMPPPPPPYTTLASTFNKLKAKGYLKAEQNGLTYTFTPLIKQAEYKKNFMTRFVENYFKDSFQEMVSFFAKEQKLSPDDLKEIIDDIEKGEN</sequence>
<dbReference type="PIRSF" id="PIRSF019455">
    <property type="entry name" value="CopR_AtkY"/>
    <property type="match status" value="1"/>
</dbReference>
<comment type="caution">
    <text evidence="5">The sequence shown here is derived from an EMBL/GenBank/DDBJ whole genome shotgun (WGS) entry which is preliminary data.</text>
</comment>
<dbReference type="AlphaFoldDB" id="A0A096CKV5"/>
<evidence type="ECO:0000256" key="2">
    <source>
        <dbReference type="ARBA" id="ARBA00023015"/>
    </source>
</evidence>
<keyword evidence="2" id="KW-0805">Transcription regulation</keyword>
<evidence type="ECO:0000313" key="6">
    <source>
        <dbReference type="Proteomes" id="UP000029525"/>
    </source>
</evidence>
<dbReference type="GO" id="GO:0003677">
    <property type="term" value="F:DNA binding"/>
    <property type="evidence" value="ECO:0007669"/>
    <property type="project" value="UniProtKB-KW"/>
</dbReference>
<keyword evidence="4" id="KW-0804">Transcription</keyword>
<gene>
    <name evidence="5" type="ORF">HMPREF0647_00510</name>
</gene>
<dbReference type="Gene3D" id="1.10.4040.10">
    <property type="entry name" value="Penicillinase repressor domain"/>
    <property type="match status" value="1"/>
</dbReference>